<evidence type="ECO:0000256" key="1">
    <source>
        <dbReference type="SAM" id="Phobius"/>
    </source>
</evidence>
<keyword evidence="3" id="KW-0808">Transferase</keyword>
<dbReference type="PANTHER" id="PTHR43179">
    <property type="entry name" value="RHAMNOSYLTRANSFERASE WBBL"/>
    <property type="match status" value="1"/>
</dbReference>
<dbReference type="GO" id="GO:0016757">
    <property type="term" value="F:glycosyltransferase activity"/>
    <property type="evidence" value="ECO:0007669"/>
    <property type="project" value="UniProtKB-KW"/>
</dbReference>
<organism evidence="3 4">
    <name type="scientific">Paenimyroides ceti</name>
    <dbReference type="NCBI Taxonomy" id="395087"/>
    <lineage>
        <taxon>Bacteria</taxon>
        <taxon>Pseudomonadati</taxon>
        <taxon>Bacteroidota</taxon>
        <taxon>Flavobacteriia</taxon>
        <taxon>Flavobacteriales</taxon>
        <taxon>Flavobacteriaceae</taxon>
        <taxon>Paenimyroides</taxon>
    </lineage>
</organism>
<keyword evidence="4" id="KW-1185">Reference proteome</keyword>
<reference evidence="4" key="1">
    <citation type="journal article" date="2019" name="Int. J. Syst. Evol. Microbiol.">
        <title>The Global Catalogue of Microorganisms (GCM) 10K type strain sequencing project: providing services to taxonomists for standard genome sequencing and annotation.</title>
        <authorList>
            <consortium name="The Broad Institute Genomics Platform"/>
            <consortium name="The Broad Institute Genome Sequencing Center for Infectious Disease"/>
            <person name="Wu L."/>
            <person name="Ma J."/>
        </authorList>
    </citation>
    <scope>NUCLEOTIDE SEQUENCE [LARGE SCALE GENOMIC DNA]</scope>
    <source>
        <strain evidence="4">CECT 7184</strain>
    </source>
</reference>
<keyword evidence="3" id="KW-0328">Glycosyltransferase</keyword>
<feature type="domain" description="Glycosyltransferase 2-like" evidence="2">
    <location>
        <begin position="4"/>
        <end position="188"/>
    </location>
</feature>
<evidence type="ECO:0000313" key="3">
    <source>
        <dbReference type="EMBL" id="MDN3706377.1"/>
    </source>
</evidence>
<proteinExistence type="predicted"/>
<dbReference type="RefSeq" id="WP_290362450.1">
    <property type="nucleotide sequence ID" value="NZ_JAUFQU010000001.1"/>
</dbReference>
<dbReference type="Pfam" id="PF00535">
    <property type="entry name" value="Glycos_transf_2"/>
    <property type="match status" value="1"/>
</dbReference>
<dbReference type="Proteomes" id="UP001242368">
    <property type="component" value="Unassembled WGS sequence"/>
</dbReference>
<dbReference type="EMBL" id="JAUFQU010000001">
    <property type="protein sequence ID" value="MDN3706377.1"/>
    <property type="molecule type" value="Genomic_DNA"/>
</dbReference>
<dbReference type="EC" id="2.4.-.-" evidence="3"/>
<keyword evidence="1" id="KW-0812">Transmembrane</keyword>
<feature type="transmembrane region" description="Helical" evidence="1">
    <location>
        <begin position="254"/>
        <end position="273"/>
    </location>
</feature>
<protein>
    <submittedName>
        <fullName evidence="3">Glycosyltransferase family 2 protein</fullName>
        <ecNumber evidence="3">2.4.-.-</ecNumber>
    </submittedName>
</protein>
<keyword evidence="1" id="KW-1133">Transmembrane helix</keyword>
<evidence type="ECO:0000313" key="4">
    <source>
        <dbReference type="Proteomes" id="UP001242368"/>
    </source>
</evidence>
<name>A0ABT8CS04_9FLAO</name>
<dbReference type="InterPro" id="IPR001173">
    <property type="entry name" value="Glyco_trans_2-like"/>
</dbReference>
<dbReference type="CDD" id="cd04186">
    <property type="entry name" value="GT_2_like_c"/>
    <property type="match status" value="1"/>
</dbReference>
<dbReference type="PANTHER" id="PTHR43179:SF7">
    <property type="entry name" value="RHAMNOSYLTRANSFERASE WBBL"/>
    <property type="match status" value="1"/>
</dbReference>
<keyword evidence="1" id="KW-0472">Membrane</keyword>
<dbReference type="InterPro" id="IPR029044">
    <property type="entry name" value="Nucleotide-diphossugar_trans"/>
</dbReference>
<comment type="caution">
    <text evidence="3">The sequence shown here is derived from an EMBL/GenBank/DDBJ whole genome shotgun (WGS) entry which is preliminary data.</text>
</comment>
<gene>
    <name evidence="3" type="ORF">QW060_04465</name>
</gene>
<evidence type="ECO:0000259" key="2">
    <source>
        <dbReference type="Pfam" id="PF00535"/>
    </source>
</evidence>
<sequence>MQLSVIILNYNVSHFLQTCIKSVQRAISAIEAEIIVVDNASSDDSVEMMHAVFPEITFIANKENAGFPKGNNMGVDLARGKYICILNPDTIVGEHTFTHMIAFAGSKKQAGIIGCKMIDGSGHFLPESKRSVPTPWVAFTKVTGLYKIFPHSGAFNRYYAQHLKENESGKVDILAGAFMFMERELYIKVGGFDEQCFMYSDDIDLSYTVLKQQKENFYFSDVSIIHFKGESTLKDNTYMRRFKDAMHFFYSKHFSASFLFNMMMEAGILLFAFKKKTEKGIKKKKPQHYVLVSQNQELEIILEKKLLIKLERINFVRDVAQILEKYRNQSVEILYDADHYSYEEYINLLETYQNNGISFKIKPHNASFFIGSDDKNGRGEIINFSTLIKK</sequence>
<dbReference type="SUPFAM" id="SSF53448">
    <property type="entry name" value="Nucleotide-diphospho-sugar transferases"/>
    <property type="match status" value="1"/>
</dbReference>
<accession>A0ABT8CS04</accession>
<dbReference type="Gene3D" id="3.90.550.10">
    <property type="entry name" value="Spore Coat Polysaccharide Biosynthesis Protein SpsA, Chain A"/>
    <property type="match status" value="1"/>
</dbReference>